<gene>
    <name evidence="1" type="ORF">PFDSM3638_06715</name>
</gene>
<evidence type="ECO:0000313" key="1">
    <source>
        <dbReference type="EMBL" id="QEK78982.1"/>
    </source>
</evidence>
<organism evidence="1 2">
    <name type="scientific">Pyrococcus furiosus (strain ATCC 43587 / DSM 3638 / JCM 8422 / Vc1)</name>
    <dbReference type="NCBI Taxonomy" id="186497"/>
    <lineage>
        <taxon>Archaea</taxon>
        <taxon>Methanobacteriati</taxon>
        <taxon>Methanobacteriota</taxon>
        <taxon>Thermococci</taxon>
        <taxon>Thermococcales</taxon>
        <taxon>Thermococcaceae</taxon>
        <taxon>Pyrococcus</taxon>
    </lineage>
</organism>
<dbReference type="RefSeq" id="WP_011012493.1">
    <property type="nucleotide sequence ID" value="NC_003413.1"/>
</dbReference>
<reference evidence="1 2" key="1">
    <citation type="submission" date="2017-08" db="EMBL/GenBank/DDBJ databases">
        <title>Resequencing and Reannotation of the genome of Pyrococcus furiosus type strain DSM3638.</title>
        <authorList>
            <person name="Reichelt R.M."/>
            <person name="Bunk B."/>
        </authorList>
    </citation>
    <scope>NUCLEOTIDE SEQUENCE [LARGE SCALE GENOMIC DNA]</scope>
    <source>
        <strain evidence="1 2">DSM 3638</strain>
    </source>
</reference>
<dbReference type="EMBL" id="CP023154">
    <property type="protein sequence ID" value="QEK78982.1"/>
    <property type="molecule type" value="Genomic_DNA"/>
</dbReference>
<sequence length="88" mass="10135">MEKPNVELLEAVLVEGLYWAYLGRPKEVMPFLKGKLKALANGSFEVLEDVLSELEKFYEEVSKKDSIGDREFRKLKVYRELILTALGL</sequence>
<dbReference type="GeneID" id="41713150"/>
<dbReference type="AlphaFoldDB" id="A0A5C0XQG5"/>
<evidence type="ECO:0000313" key="2">
    <source>
        <dbReference type="Proteomes" id="UP000324354"/>
    </source>
</evidence>
<protein>
    <submittedName>
        <fullName evidence="1">Uncharacterized protein</fullName>
    </submittedName>
</protein>
<name>A0A5C0XQG5_PYRFU</name>
<accession>A0A5C0XQG5</accession>
<dbReference type="Proteomes" id="UP000324354">
    <property type="component" value="Chromosome"/>
</dbReference>
<proteinExistence type="predicted"/>
<dbReference type="OrthoDB" id="85850at2157"/>
<dbReference type="GeneID" id="13301942"/>